<gene>
    <name evidence="1" type="ORF">KDI_46670</name>
</gene>
<accession>A0A5A5TJB7</accession>
<reference evidence="1 2" key="1">
    <citation type="submission" date="2019-01" db="EMBL/GenBank/DDBJ databases">
        <title>Draft genome sequence of Dictyobacter sp. Uno17.</title>
        <authorList>
            <person name="Wang C.M."/>
            <person name="Zheng Y."/>
            <person name="Sakai Y."/>
            <person name="Abe K."/>
            <person name="Yokota A."/>
            <person name="Yabe S."/>
        </authorList>
    </citation>
    <scope>NUCLEOTIDE SEQUENCE [LARGE SCALE GENOMIC DNA]</scope>
    <source>
        <strain evidence="1 2">Uno17</strain>
    </source>
</reference>
<evidence type="ECO:0000313" key="1">
    <source>
        <dbReference type="EMBL" id="GCF11103.1"/>
    </source>
</evidence>
<protein>
    <recommendedName>
        <fullName evidence="3">HNH endonuclease</fullName>
    </recommendedName>
</protein>
<name>A0A5A5TJB7_9CHLR</name>
<evidence type="ECO:0000313" key="2">
    <source>
        <dbReference type="Proteomes" id="UP000322530"/>
    </source>
</evidence>
<proteinExistence type="predicted"/>
<sequence length="193" mass="20853">MTIDCSIEEPCEATSLTHGFEAERRGRPLRLGSALFERLKATGLPVETGSGGLTKFNRTTRGLPKEHWLDAACVGKSTPETLQIKHVFPFVITAKGHGCRQMCNVGEIGFPCSKPKGAKTVRGFQTGDMARVIVTTGKKQGTYVGRVLVRSTGSFDLSTKQGRIAGLNVRFFTHVHHSDGYSYTKGSGHSSPA</sequence>
<organism evidence="1 2">
    <name type="scientific">Dictyobacter arantiisoli</name>
    <dbReference type="NCBI Taxonomy" id="2014874"/>
    <lineage>
        <taxon>Bacteria</taxon>
        <taxon>Bacillati</taxon>
        <taxon>Chloroflexota</taxon>
        <taxon>Ktedonobacteria</taxon>
        <taxon>Ktedonobacterales</taxon>
        <taxon>Dictyobacteraceae</taxon>
        <taxon>Dictyobacter</taxon>
    </lineage>
</organism>
<keyword evidence="2" id="KW-1185">Reference proteome</keyword>
<comment type="caution">
    <text evidence="1">The sequence shown here is derived from an EMBL/GenBank/DDBJ whole genome shotgun (WGS) entry which is preliminary data.</text>
</comment>
<dbReference type="AlphaFoldDB" id="A0A5A5TJB7"/>
<dbReference type="Proteomes" id="UP000322530">
    <property type="component" value="Unassembled WGS sequence"/>
</dbReference>
<dbReference type="EMBL" id="BIXY01000094">
    <property type="protein sequence ID" value="GCF11103.1"/>
    <property type="molecule type" value="Genomic_DNA"/>
</dbReference>
<evidence type="ECO:0008006" key="3">
    <source>
        <dbReference type="Google" id="ProtNLM"/>
    </source>
</evidence>